<accession>A0AAV2WMW5</accession>
<gene>
    <name evidence="4" type="ORF">BN1047_03599</name>
</gene>
<dbReference type="Proteomes" id="UP000028864">
    <property type="component" value="Unassembled WGS sequence"/>
</dbReference>
<protein>
    <submittedName>
        <fullName evidence="4">Transcriptional regulator</fullName>
    </submittedName>
</protein>
<reference evidence="4" key="1">
    <citation type="submission" date="2014-05" db="EMBL/GenBank/DDBJ databases">
        <authorList>
            <person name="Urmite Genomes"/>
        </authorList>
    </citation>
    <scope>NUCLEOTIDE SEQUENCE</scope>
    <source>
        <strain evidence="4">DSM 44074</strain>
    </source>
</reference>
<reference evidence="4" key="2">
    <citation type="submission" date="2015-09" db="EMBL/GenBank/DDBJ databases">
        <title>Draft genome sequence of Mycobacterium neoaurum DSM 44074.</title>
        <authorList>
            <person name="Croce O."/>
            <person name="Robert C."/>
            <person name="Raoult D."/>
            <person name="Drancourt M."/>
        </authorList>
    </citation>
    <scope>NUCLEOTIDE SEQUENCE</scope>
    <source>
        <strain evidence="4">DSM 44074</strain>
    </source>
</reference>
<dbReference type="SUPFAM" id="SSF46689">
    <property type="entry name" value="Homeodomain-like"/>
    <property type="match status" value="1"/>
</dbReference>
<dbReference type="Gene3D" id="1.10.357.10">
    <property type="entry name" value="Tetracycline Repressor, domain 2"/>
    <property type="match status" value="1"/>
</dbReference>
<dbReference type="PROSITE" id="PS50977">
    <property type="entry name" value="HTH_TETR_2"/>
    <property type="match status" value="1"/>
</dbReference>
<dbReference type="GO" id="GO:0003700">
    <property type="term" value="F:DNA-binding transcription factor activity"/>
    <property type="evidence" value="ECO:0007669"/>
    <property type="project" value="TreeGrafter"/>
</dbReference>
<dbReference type="Pfam" id="PF00440">
    <property type="entry name" value="TetR_N"/>
    <property type="match status" value="1"/>
</dbReference>
<name>A0AAV2WMW5_MYCNE</name>
<evidence type="ECO:0000256" key="2">
    <source>
        <dbReference type="PROSITE-ProRule" id="PRU00335"/>
    </source>
</evidence>
<evidence type="ECO:0000313" key="5">
    <source>
        <dbReference type="Proteomes" id="UP000028864"/>
    </source>
</evidence>
<dbReference type="RefSeq" id="WP_036470292.1">
    <property type="nucleotide sequence ID" value="NZ_LK021339.1"/>
</dbReference>
<dbReference type="InterPro" id="IPR009057">
    <property type="entry name" value="Homeodomain-like_sf"/>
</dbReference>
<sequence>MASRDTITRTAPSGDWLLGRDRHDEAAERIYAAAADLLSRHGYERFSIDAVAAAVHCSPATVYRHTGGKAAIRDVVLTRHAERILDSVRAAITDLTGPARVVTATVVALRRMRADPLAKIMRSMVTPTGDEWITDSPVVSAFAAEMLGLAEPDPLAAQWLIRTFLALWYWPLPDPEAEEEMVRRFLGAAYATAGNQLP</sequence>
<dbReference type="InterPro" id="IPR050109">
    <property type="entry name" value="HTH-type_TetR-like_transc_reg"/>
</dbReference>
<feature type="DNA-binding region" description="H-T-H motif" evidence="2">
    <location>
        <begin position="47"/>
        <end position="66"/>
    </location>
</feature>
<dbReference type="EMBL" id="LK021339">
    <property type="protein sequence ID" value="CDQ45699.1"/>
    <property type="molecule type" value="Genomic_DNA"/>
</dbReference>
<evidence type="ECO:0000259" key="3">
    <source>
        <dbReference type="PROSITE" id="PS50977"/>
    </source>
</evidence>
<feature type="domain" description="HTH tetR-type" evidence="3">
    <location>
        <begin position="24"/>
        <end position="84"/>
    </location>
</feature>
<proteinExistence type="predicted"/>
<keyword evidence="1 2" id="KW-0238">DNA-binding</keyword>
<evidence type="ECO:0000256" key="1">
    <source>
        <dbReference type="ARBA" id="ARBA00023125"/>
    </source>
</evidence>
<organism evidence="4 5">
    <name type="scientific">Mycolicibacterium neoaurum</name>
    <name type="common">Mycobacterium neoaurum</name>
    <dbReference type="NCBI Taxonomy" id="1795"/>
    <lineage>
        <taxon>Bacteria</taxon>
        <taxon>Bacillati</taxon>
        <taxon>Actinomycetota</taxon>
        <taxon>Actinomycetes</taxon>
        <taxon>Mycobacteriales</taxon>
        <taxon>Mycobacteriaceae</taxon>
        <taxon>Mycolicibacterium</taxon>
    </lineage>
</organism>
<evidence type="ECO:0000313" key="4">
    <source>
        <dbReference type="EMBL" id="CDQ45699.1"/>
    </source>
</evidence>
<dbReference type="PANTHER" id="PTHR30055:SF235">
    <property type="entry name" value="TRANSCRIPTIONAL REGULATORY PROTEIN"/>
    <property type="match status" value="1"/>
</dbReference>
<dbReference type="PANTHER" id="PTHR30055">
    <property type="entry name" value="HTH-TYPE TRANSCRIPTIONAL REGULATOR RUTR"/>
    <property type="match status" value="1"/>
</dbReference>
<dbReference type="GO" id="GO:0000976">
    <property type="term" value="F:transcription cis-regulatory region binding"/>
    <property type="evidence" value="ECO:0007669"/>
    <property type="project" value="TreeGrafter"/>
</dbReference>
<dbReference type="AlphaFoldDB" id="A0AAV2WMW5"/>
<dbReference type="InterPro" id="IPR001647">
    <property type="entry name" value="HTH_TetR"/>
</dbReference>